<dbReference type="PANTHER" id="PTHR43432">
    <property type="entry name" value="SLR0285 PROTEIN"/>
    <property type="match status" value="1"/>
</dbReference>
<sequence length="369" mass="38447">MTEGATIEALSPAPSASASASAIAILAEPASRGRPRLTRVRRRGPLLRPARGEAGRGGLFGIDLTAGCALDCAFCYVRGTPRYPGPGRLLFDPRVVEAIGPAIDAMEAPPRRVVLSPSSDPLPPVREVRRATLRIVEELLGRGIEVVLMTRGRVTRDVAGLLGSAPGLSRAAVGVATLRRSLSRALEPMAPPGLRRLRGIATLLEAGVPVEVRLEPLIAGLTDARENLLPLLRELGRIGVQDVLAHYAFLQPAFLPTLRAALEPIGHAERLADLYEGGPVFSLGELGATKHLPLASRREGLARILSWGAEAGLLVRTGPGQNPDLPRLGGDPPPAPPAAADRPRPARAGSSSRFGTPAGAGSGTGLPPG</sequence>
<evidence type="ECO:0000259" key="5">
    <source>
        <dbReference type="PROSITE" id="PS51918"/>
    </source>
</evidence>
<reference evidence="6 7" key="2">
    <citation type="submission" date="2019-01" db="EMBL/GenBank/DDBJ databases">
        <title>Tautonia sociabilis, a novel thermotolerant planctomycete of Isosphaeraceae family, isolated from a 4000 m deep subterranean habitat.</title>
        <authorList>
            <person name="Kovaleva O.L."/>
            <person name="Elcheninov A.G."/>
            <person name="Van Heerden E."/>
            <person name="Toshchakov S.V."/>
            <person name="Novikov A."/>
            <person name="Bonch-Osmolovskaya E.A."/>
            <person name="Kublanov I.V."/>
        </authorList>
    </citation>
    <scope>NUCLEOTIDE SEQUENCE [LARGE SCALE GENOMIC DNA]</scope>
    <source>
        <strain evidence="6 7">GM2012</strain>
    </source>
</reference>
<accession>A0A432MKF5</accession>
<evidence type="ECO:0000313" key="6">
    <source>
        <dbReference type="EMBL" id="RUL87903.1"/>
    </source>
</evidence>
<proteinExistence type="predicted"/>
<dbReference type="Proteomes" id="UP000280296">
    <property type="component" value="Unassembled WGS sequence"/>
</dbReference>
<gene>
    <name evidence="6" type="ORF">TsocGM_10280</name>
</gene>
<dbReference type="CDD" id="cd01335">
    <property type="entry name" value="Radical_SAM"/>
    <property type="match status" value="1"/>
</dbReference>
<dbReference type="Pfam" id="PF04055">
    <property type="entry name" value="Radical_SAM"/>
    <property type="match status" value="1"/>
</dbReference>
<dbReference type="GO" id="GO:0046872">
    <property type="term" value="F:metal ion binding"/>
    <property type="evidence" value="ECO:0007669"/>
    <property type="project" value="UniProtKB-KW"/>
</dbReference>
<evidence type="ECO:0000256" key="4">
    <source>
        <dbReference type="SAM" id="MobiDB-lite"/>
    </source>
</evidence>
<dbReference type="AlphaFoldDB" id="A0A432MKF5"/>
<reference evidence="6 7" key="1">
    <citation type="submission" date="2018-12" db="EMBL/GenBank/DDBJ databases">
        <authorList>
            <person name="Toschakov S.V."/>
        </authorList>
    </citation>
    <scope>NUCLEOTIDE SEQUENCE [LARGE SCALE GENOMIC DNA]</scope>
    <source>
        <strain evidence="6 7">GM2012</strain>
    </source>
</reference>
<dbReference type="OrthoDB" id="9785699at2"/>
<dbReference type="EMBL" id="RYZH01000016">
    <property type="protein sequence ID" value="RUL87903.1"/>
    <property type="molecule type" value="Genomic_DNA"/>
</dbReference>
<dbReference type="InterPro" id="IPR058240">
    <property type="entry name" value="rSAM_sf"/>
</dbReference>
<dbReference type="InterPro" id="IPR007197">
    <property type="entry name" value="rSAM"/>
</dbReference>
<dbReference type="InterPro" id="IPR040086">
    <property type="entry name" value="MJ0683-like"/>
</dbReference>
<evidence type="ECO:0000313" key="7">
    <source>
        <dbReference type="Proteomes" id="UP000280296"/>
    </source>
</evidence>
<dbReference type="GO" id="GO:0003824">
    <property type="term" value="F:catalytic activity"/>
    <property type="evidence" value="ECO:0007669"/>
    <property type="project" value="InterPro"/>
</dbReference>
<keyword evidence="3" id="KW-0411">Iron-sulfur</keyword>
<protein>
    <submittedName>
        <fullName evidence="6">Radical SAM protein</fullName>
    </submittedName>
</protein>
<feature type="compositionally biased region" description="Gly residues" evidence="4">
    <location>
        <begin position="358"/>
        <end position="369"/>
    </location>
</feature>
<feature type="region of interest" description="Disordered" evidence="4">
    <location>
        <begin position="315"/>
        <end position="369"/>
    </location>
</feature>
<dbReference type="SFLD" id="SFLDG01084">
    <property type="entry name" value="Uncharacterised_Radical_SAM_Su"/>
    <property type="match status" value="1"/>
</dbReference>
<evidence type="ECO:0000256" key="3">
    <source>
        <dbReference type="ARBA" id="ARBA00023014"/>
    </source>
</evidence>
<keyword evidence="2" id="KW-0408">Iron</keyword>
<evidence type="ECO:0000256" key="2">
    <source>
        <dbReference type="ARBA" id="ARBA00023004"/>
    </source>
</evidence>
<keyword evidence="1" id="KW-0479">Metal-binding</keyword>
<dbReference type="PROSITE" id="PS51918">
    <property type="entry name" value="RADICAL_SAM"/>
    <property type="match status" value="1"/>
</dbReference>
<dbReference type="Gene3D" id="3.80.30.30">
    <property type="match status" value="1"/>
</dbReference>
<dbReference type="RefSeq" id="WP_126725219.1">
    <property type="nucleotide sequence ID" value="NZ_RYZH01000016.1"/>
</dbReference>
<evidence type="ECO:0000256" key="1">
    <source>
        <dbReference type="ARBA" id="ARBA00022723"/>
    </source>
</evidence>
<dbReference type="SUPFAM" id="SSF102114">
    <property type="entry name" value="Radical SAM enzymes"/>
    <property type="match status" value="1"/>
</dbReference>
<organism evidence="6 7">
    <name type="scientific">Tautonia sociabilis</name>
    <dbReference type="NCBI Taxonomy" id="2080755"/>
    <lineage>
        <taxon>Bacteria</taxon>
        <taxon>Pseudomonadati</taxon>
        <taxon>Planctomycetota</taxon>
        <taxon>Planctomycetia</taxon>
        <taxon>Isosphaerales</taxon>
        <taxon>Isosphaeraceae</taxon>
        <taxon>Tautonia</taxon>
    </lineage>
</organism>
<dbReference type="SFLD" id="SFLDS00029">
    <property type="entry name" value="Radical_SAM"/>
    <property type="match status" value="1"/>
</dbReference>
<dbReference type="PANTHER" id="PTHR43432:SF4">
    <property type="entry name" value="RADICAL SAM CORE DOMAIN-CONTAINING PROTEIN"/>
    <property type="match status" value="1"/>
</dbReference>
<dbReference type="GO" id="GO:0051536">
    <property type="term" value="F:iron-sulfur cluster binding"/>
    <property type="evidence" value="ECO:0007669"/>
    <property type="project" value="UniProtKB-KW"/>
</dbReference>
<keyword evidence="7" id="KW-1185">Reference proteome</keyword>
<comment type="caution">
    <text evidence="6">The sequence shown here is derived from an EMBL/GenBank/DDBJ whole genome shotgun (WGS) entry which is preliminary data.</text>
</comment>
<feature type="domain" description="Radical SAM core" evidence="5">
    <location>
        <begin position="54"/>
        <end position="279"/>
    </location>
</feature>
<name>A0A432MKF5_9BACT</name>